<proteinExistence type="predicted"/>
<evidence type="ECO:0000313" key="2">
    <source>
        <dbReference type="EMBL" id="USU99365.1"/>
    </source>
</evidence>
<reference evidence="2" key="1">
    <citation type="journal article" date="2022" name="BMC Genomics">
        <title>Genome sequence of the entomopathogenic Serratia entomophila isolate 626 and characterisation of the species specific itaconate degradation pathway.</title>
        <authorList>
            <person name="Vaughan A.L."/>
            <person name="Altermann E."/>
            <person name="Glare T.R."/>
            <person name="Hurst M.R.H."/>
        </authorList>
    </citation>
    <scope>NUCLEOTIDE SEQUENCE</scope>
    <source>
        <strain evidence="2">626</strain>
    </source>
</reference>
<feature type="domain" description="Peptidase M15C" evidence="1">
    <location>
        <begin position="61"/>
        <end position="123"/>
    </location>
</feature>
<dbReference type="RefSeq" id="WP_252960651.1">
    <property type="nucleotide sequence ID" value="NZ_CAMIPH010000001.1"/>
</dbReference>
<sequence>MKRFFFSHRSEQNLQGVHPDLVRVVRAALALSEVDFCVIEGVRTVERQRELKRQGLSQILNSRHLTGHAVDLAPIKDKIIPWECWEFFAMVADAMKASAKIAGVPIIWGGDWSNFKDGVHFELPREIYI</sequence>
<accession>A0ABY5CMV8</accession>
<dbReference type="SUPFAM" id="SSF55166">
    <property type="entry name" value="Hedgehog/DD-peptidase"/>
    <property type="match status" value="1"/>
</dbReference>
<dbReference type="EMBL" id="CP074347">
    <property type="protein sequence ID" value="USU99365.1"/>
    <property type="molecule type" value="Genomic_DNA"/>
</dbReference>
<dbReference type="CDD" id="cd14845">
    <property type="entry name" value="L-Ala-D-Glu_peptidase_like"/>
    <property type="match status" value="1"/>
</dbReference>
<gene>
    <name evidence="2" type="ORF">KFQ06_14980</name>
</gene>
<evidence type="ECO:0000313" key="3">
    <source>
        <dbReference type="Proteomes" id="UP001056873"/>
    </source>
</evidence>
<keyword evidence="3" id="KW-1185">Reference proteome</keyword>
<dbReference type="InterPro" id="IPR039561">
    <property type="entry name" value="Peptidase_M15C"/>
</dbReference>
<dbReference type="Gene3D" id="3.30.1380.10">
    <property type="match status" value="1"/>
</dbReference>
<protein>
    <submittedName>
        <fullName evidence="2">M15 family metallopeptidase</fullName>
    </submittedName>
</protein>
<dbReference type="Proteomes" id="UP001056873">
    <property type="component" value="Chromosome"/>
</dbReference>
<dbReference type="InterPro" id="IPR009045">
    <property type="entry name" value="Zn_M74/Hedgehog-like"/>
</dbReference>
<evidence type="ECO:0000259" key="1">
    <source>
        <dbReference type="Pfam" id="PF13539"/>
    </source>
</evidence>
<name>A0ABY5CMV8_9GAMM</name>
<dbReference type="Pfam" id="PF13539">
    <property type="entry name" value="Peptidase_M15_4"/>
    <property type="match status" value="1"/>
</dbReference>
<organism evidence="2 3">
    <name type="scientific">Serratia entomophila</name>
    <dbReference type="NCBI Taxonomy" id="42906"/>
    <lineage>
        <taxon>Bacteria</taxon>
        <taxon>Pseudomonadati</taxon>
        <taxon>Pseudomonadota</taxon>
        <taxon>Gammaproteobacteria</taxon>
        <taxon>Enterobacterales</taxon>
        <taxon>Yersiniaceae</taxon>
        <taxon>Serratia</taxon>
    </lineage>
</organism>